<evidence type="ECO:0000313" key="7">
    <source>
        <dbReference type="Proteomes" id="UP000268446"/>
    </source>
</evidence>
<accession>A0A497EWK3</accession>
<evidence type="ECO:0000256" key="1">
    <source>
        <dbReference type="ARBA" id="ARBA00009227"/>
    </source>
</evidence>
<dbReference type="InterPro" id="IPR005925">
    <property type="entry name" value="Agmatinase-rel"/>
</dbReference>
<dbReference type="PANTHER" id="PTHR11358">
    <property type="entry name" value="ARGINASE/AGMATINASE"/>
    <property type="match status" value="1"/>
</dbReference>
<dbReference type="AlphaFoldDB" id="A0A497EWK3"/>
<feature type="binding site" evidence="4">
    <location>
        <position position="225"/>
    </location>
    <ligand>
        <name>Mn(2+)</name>
        <dbReference type="ChEBI" id="CHEBI:29035"/>
        <label>1</label>
    </ligand>
</feature>
<name>A0A497EWK3_9CREN</name>
<reference evidence="6 7" key="1">
    <citation type="submission" date="2018-06" db="EMBL/GenBank/DDBJ databases">
        <title>Extensive metabolic versatility and redundancy in microbially diverse, dynamic hydrothermal sediments.</title>
        <authorList>
            <person name="Dombrowski N."/>
            <person name="Teske A."/>
            <person name="Baker B.J."/>
        </authorList>
    </citation>
    <scope>NUCLEOTIDE SEQUENCE [LARGE SCALE GENOMIC DNA]</scope>
    <source>
        <strain evidence="6">B29_G17</strain>
    </source>
</reference>
<dbReference type="NCBIfam" id="TIGR01230">
    <property type="entry name" value="agmatinase"/>
    <property type="match status" value="1"/>
</dbReference>
<dbReference type="GO" id="GO:0033389">
    <property type="term" value="P:putrescine biosynthetic process from arginine, via agmatine"/>
    <property type="evidence" value="ECO:0007669"/>
    <property type="project" value="TreeGrafter"/>
</dbReference>
<gene>
    <name evidence="6" type="primary">speB</name>
    <name evidence="6" type="ORF">DRJ20_02265</name>
</gene>
<dbReference type="EMBL" id="QMQZ01000060">
    <property type="protein sequence ID" value="RLE51361.1"/>
    <property type="molecule type" value="Genomic_DNA"/>
</dbReference>
<comment type="caution">
    <text evidence="6">The sequence shown here is derived from an EMBL/GenBank/DDBJ whole genome shotgun (WGS) entry which is preliminary data.</text>
</comment>
<feature type="binding site" evidence="4">
    <location>
        <position position="138"/>
    </location>
    <ligand>
        <name>Mn(2+)</name>
        <dbReference type="ChEBI" id="CHEBI:29035"/>
        <label>1</label>
    </ligand>
</feature>
<dbReference type="PROSITE" id="PS01053">
    <property type="entry name" value="ARGINASE_1"/>
    <property type="match status" value="1"/>
</dbReference>
<dbReference type="Pfam" id="PF00491">
    <property type="entry name" value="Arginase"/>
    <property type="match status" value="1"/>
</dbReference>
<evidence type="ECO:0000256" key="3">
    <source>
        <dbReference type="ARBA" id="ARBA00022801"/>
    </source>
</evidence>
<dbReference type="InterPro" id="IPR023696">
    <property type="entry name" value="Ureohydrolase_dom_sf"/>
</dbReference>
<evidence type="ECO:0000256" key="5">
    <source>
        <dbReference type="RuleBase" id="RU003684"/>
    </source>
</evidence>
<dbReference type="Gene3D" id="3.40.800.10">
    <property type="entry name" value="Ureohydrolase domain"/>
    <property type="match status" value="1"/>
</dbReference>
<feature type="binding site" evidence="4">
    <location>
        <position position="136"/>
    </location>
    <ligand>
        <name>Mn(2+)</name>
        <dbReference type="ChEBI" id="CHEBI:29035"/>
        <label>1</label>
    </ligand>
</feature>
<dbReference type="PROSITE" id="PS51409">
    <property type="entry name" value="ARGINASE_2"/>
    <property type="match status" value="1"/>
</dbReference>
<organism evidence="6 7">
    <name type="scientific">Thermoproteota archaeon</name>
    <dbReference type="NCBI Taxonomy" id="2056631"/>
    <lineage>
        <taxon>Archaea</taxon>
        <taxon>Thermoproteota</taxon>
    </lineage>
</organism>
<dbReference type="CDD" id="cd11593">
    <property type="entry name" value="Agmatinase-like_2"/>
    <property type="match status" value="1"/>
</dbReference>
<feature type="binding site" evidence="4">
    <location>
        <position position="134"/>
    </location>
    <ligand>
        <name>Mn(2+)</name>
        <dbReference type="ChEBI" id="CHEBI:29035"/>
        <label>1</label>
    </ligand>
</feature>
<evidence type="ECO:0000256" key="4">
    <source>
        <dbReference type="PIRSR" id="PIRSR036979-1"/>
    </source>
</evidence>
<dbReference type="PANTHER" id="PTHR11358:SF26">
    <property type="entry name" value="GUANIDINO ACID HYDROLASE, MITOCHONDRIAL"/>
    <property type="match status" value="1"/>
</dbReference>
<comment type="similarity">
    <text evidence="1">Belongs to the arginase family. Agmatinase subfamily.</text>
</comment>
<protein>
    <submittedName>
        <fullName evidence="6">Agmatinase</fullName>
        <ecNumber evidence="6">3.5.3.11</ecNumber>
    </submittedName>
</protein>
<feature type="binding site" evidence="4">
    <location>
        <position position="227"/>
    </location>
    <ligand>
        <name>Mn(2+)</name>
        <dbReference type="ChEBI" id="CHEBI:29035"/>
        <label>1</label>
    </ligand>
</feature>
<keyword evidence="3 5" id="KW-0378">Hydrolase</keyword>
<dbReference type="EC" id="3.5.3.11" evidence="6"/>
<dbReference type="PIRSF" id="PIRSF036979">
    <property type="entry name" value="Arginase"/>
    <property type="match status" value="1"/>
</dbReference>
<feature type="binding site" evidence="4">
    <location>
        <position position="114"/>
    </location>
    <ligand>
        <name>Mn(2+)</name>
        <dbReference type="ChEBI" id="CHEBI:29035"/>
        <label>1</label>
    </ligand>
</feature>
<proteinExistence type="inferred from homology"/>
<dbReference type="SUPFAM" id="SSF52768">
    <property type="entry name" value="Arginase/deacetylase"/>
    <property type="match status" value="1"/>
</dbReference>
<evidence type="ECO:0000256" key="2">
    <source>
        <dbReference type="ARBA" id="ARBA00022723"/>
    </source>
</evidence>
<sequence length="302" mass="32869">MKAIEFHLSRSSMLFGGFEANLKEAEFVVFGVPFDATSSYRPGSRFAPSTIRNAALNIETFSLRTKLDASELKIHDAGDLTNTPSVSSTIRGVTEVVREILSLGKVPVVLGGEHTLTFGAVEAIEGNRGVIIFDAHLDLRDQYPIGIKWSHATVTRRIVESIGSRNVVCVGTRAFCKEEYEYANENKLIYITSHEVVEEGARKTGSKLNRIIDELGLEKIWLSIDLDVLDPSAAPGVANPEPEGLTVKQLLDIISEVVSIKVVGFDIVEAAPGYDRGITAIQAAKIALETCCLIHKARLSTS</sequence>
<keyword evidence="4" id="KW-0464">Manganese</keyword>
<dbReference type="InterPro" id="IPR020855">
    <property type="entry name" value="Ureohydrolase_Mn_BS"/>
</dbReference>
<dbReference type="GO" id="GO:0008783">
    <property type="term" value="F:agmatinase activity"/>
    <property type="evidence" value="ECO:0007669"/>
    <property type="project" value="UniProtKB-EC"/>
</dbReference>
<dbReference type="InterPro" id="IPR006035">
    <property type="entry name" value="Ureohydrolase"/>
</dbReference>
<comment type="cofactor">
    <cofactor evidence="4">
        <name>Mn(2+)</name>
        <dbReference type="ChEBI" id="CHEBI:29035"/>
    </cofactor>
    <text evidence="4">Binds 2 manganese ions per subunit.</text>
</comment>
<dbReference type="GO" id="GO:0046872">
    <property type="term" value="F:metal ion binding"/>
    <property type="evidence" value="ECO:0007669"/>
    <property type="project" value="UniProtKB-KW"/>
</dbReference>
<evidence type="ECO:0000313" key="6">
    <source>
        <dbReference type="EMBL" id="RLE51361.1"/>
    </source>
</evidence>
<keyword evidence="2 4" id="KW-0479">Metal-binding</keyword>
<dbReference type="Proteomes" id="UP000268446">
    <property type="component" value="Unassembled WGS sequence"/>
</dbReference>